<dbReference type="AlphaFoldDB" id="A0A0M2SYF0"/>
<name>A0A0M2SYF0_9BACI</name>
<dbReference type="PATRIC" id="fig|1408103.3.peg.1221"/>
<proteinExistence type="predicted"/>
<keyword evidence="2" id="KW-1185">Reference proteome</keyword>
<comment type="caution">
    <text evidence="1">The sequence shown here is derived from an EMBL/GenBank/DDBJ whole genome shotgun (WGS) entry which is preliminary data.</text>
</comment>
<reference evidence="1 2" key="1">
    <citation type="submission" date="2015-04" db="EMBL/GenBank/DDBJ databases">
        <title>Taxonomic description and genome sequence of Bacillus campisalis sp. nov., a novel member of the genus Bacillus isolated from solar saltern.</title>
        <authorList>
            <person name="Mathan Kumar R."/>
            <person name="Kaur G."/>
            <person name="Kumar A."/>
            <person name="Singh N.K."/>
            <person name="Kaur N."/>
            <person name="Kumar N."/>
            <person name="Mayilraj S."/>
        </authorList>
    </citation>
    <scope>NUCLEOTIDE SEQUENCE [LARGE SCALE GENOMIC DNA]</scope>
    <source>
        <strain evidence="1 2">SA2-6</strain>
    </source>
</reference>
<evidence type="ECO:0000313" key="2">
    <source>
        <dbReference type="Proteomes" id="UP000034166"/>
    </source>
</evidence>
<sequence length="349" mass="41435">MMSQPLFMVYFLGKIKKKEWRRKMKPYPYKTIRGTQILNFIHYLHGLDYLAKEQSIFNDWYRMHLDLMFDPHYRDKNNPNHDWDSYNTAKKILSDGGTLKINQNSSYNEIVSAVNFVHEQADTLSFISNHLLGILLKNLNRTDYLNKEKKVNMDYFKKYRILMSHSSIYLKLDKRALQHELKKKRYEQSVEIEKTFKDDFFTGKSILSTVQDLGVYIDALLKQTDFSISRFSKNYKRLLKFKLGMYAEVLLDIKSAFVIPDLYIKRAISNEVSSYLENASSSYKNLDFHTKMNEIGSFVKKQNKFQRLFEAAGMCELWSDKVKKHAPLPDVIHYIDIEKFIEEDENHEV</sequence>
<dbReference type="Proteomes" id="UP000034166">
    <property type="component" value="Unassembled WGS sequence"/>
</dbReference>
<protein>
    <submittedName>
        <fullName evidence="1">Uncharacterized protein</fullName>
    </submittedName>
</protein>
<evidence type="ECO:0000313" key="1">
    <source>
        <dbReference type="EMBL" id="KKK39203.1"/>
    </source>
</evidence>
<accession>A0A0M2SYF0</accession>
<organism evidence="1 2">
    <name type="scientific">Mesobacillus campisalis</name>
    <dbReference type="NCBI Taxonomy" id="1408103"/>
    <lineage>
        <taxon>Bacteria</taxon>
        <taxon>Bacillati</taxon>
        <taxon>Bacillota</taxon>
        <taxon>Bacilli</taxon>
        <taxon>Bacillales</taxon>
        <taxon>Bacillaceae</taxon>
        <taxon>Mesobacillus</taxon>
    </lineage>
</organism>
<dbReference type="EMBL" id="LAYY01000004">
    <property type="protein sequence ID" value="KKK39203.1"/>
    <property type="molecule type" value="Genomic_DNA"/>
</dbReference>
<gene>
    <name evidence="1" type="ORF">WQ57_05425</name>
</gene>